<feature type="domain" description="Citrate lyase ligase C-terminal" evidence="4">
    <location>
        <begin position="151"/>
        <end position="331"/>
    </location>
</feature>
<gene>
    <name evidence="5" type="ORF">FC96_GL001061</name>
</gene>
<dbReference type="EMBL" id="AZCX01000002">
    <property type="protein sequence ID" value="KRK48742.1"/>
    <property type="molecule type" value="Genomic_DNA"/>
</dbReference>
<keyword evidence="5" id="KW-0456">Lyase</keyword>
<protein>
    <recommendedName>
        <fullName evidence="3">[Citrate [pro-3S]-lyase] ligase</fullName>
        <ecNumber evidence="3">6.2.1.22</ecNumber>
    </recommendedName>
</protein>
<name>A0A0R1HQM0_9LACO</name>
<dbReference type="GO" id="GO:0016829">
    <property type="term" value="F:lyase activity"/>
    <property type="evidence" value="ECO:0007669"/>
    <property type="project" value="UniProtKB-KW"/>
</dbReference>
<dbReference type="InterPro" id="IPR014729">
    <property type="entry name" value="Rossmann-like_a/b/a_fold"/>
</dbReference>
<dbReference type="AlphaFoldDB" id="A0A0R1HQM0"/>
<dbReference type="STRING" id="1302272.FC96_GL001061"/>
<dbReference type="NCBIfam" id="TIGR00125">
    <property type="entry name" value="cyt_tran_rel"/>
    <property type="match status" value="1"/>
</dbReference>
<evidence type="ECO:0000256" key="1">
    <source>
        <dbReference type="ARBA" id="ARBA00022741"/>
    </source>
</evidence>
<reference evidence="5 6" key="1">
    <citation type="journal article" date="2015" name="Genome Announc.">
        <title>Expanding the biotechnology potential of lactobacilli through comparative genomics of 213 strains and associated genera.</title>
        <authorList>
            <person name="Sun Z."/>
            <person name="Harris H.M."/>
            <person name="McCann A."/>
            <person name="Guo C."/>
            <person name="Argimon S."/>
            <person name="Zhang W."/>
            <person name="Yang X."/>
            <person name="Jeffery I.B."/>
            <person name="Cooney J.C."/>
            <person name="Kagawa T.F."/>
            <person name="Liu W."/>
            <person name="Song Y."/>
            <person name="Salvetti E."/>
            <person name="Wrobel A."/>
            <person name="Rasinkangas P."/>
            <person name="Parkhill J."/>
            <person name="Rea M.C."/>
            <person name="O'Sullivan O."/>
            <person name="Ritari J."/>
            <person name="Douillard F.P."/>
            <person name="Paul Ross R."/>
            <person name="Yang R."/>
            <person name="Briner A.E."/>
            <person name="Felis G.E."/>
            <person name="de Vos W.M."/>
            <person name="Barrangou R."/>
            <person name="Klaenhammer T.R."/>
            <person name="Caufield P.W."/>
            <person name="Cui Y."/>
            <person name="Zhang H."/>
            <person name="O'Toole P.W."/>
        </authorList>
    </citation>
    <scope>NUCLEOTIDE SEQUENCE [LARGE SCALE GENOMIC DNA]</scope>
    <source>
        <strain evidence="5 6">JCM 15530</strain>
    </source>
</reference>
<evidence type="ECO:0000313" key="5">
    <source>
        <dbReference type="EMBL" id="KRK48742.1"/>
    </source>
</evidence>
<dbReference type="RefSeq" id="WP_056941970.1">
    <property type="nucleotide sequence ID" value="NZ_AZCX01000002.1"/>
</dbReference>
<dbReference type="Proteomes" id="UP000050911">
    <property type="component" value="Unassembled WGS sequence"/>
</dbReference>
<keyword evidence="6" id="KW-1185">Reference proteome</keyword>
<evidence type="ECO:0000313" key="6">
    <source>
        <dbReference type="Proteomes" id="UP000050911"/>
    </source>
</evidence>
<dbReference type="OrthoDB" id="9779753at2"/>
<dbReference type="PANTHER" id="PTHR40599:SF1">
    <property type="entry name" value="[CITRATE [PRO-3S]-LYASE] LIGASE"/>
    <property type="match status" value="1"/>
</dbReference>
<proteinExistence type="predicted"/>
<keyword evidence="3 5" id="KW-0436">Ligase</keyword>
<evidence type="ECO:0000259" key="4">
    <source>
        <dbReference type="SMART" id="SM00764"/>
    </source>
</evidence>
<dbReference type="InterPro" id="IPR004821">
    <property type="entry name" value="Cyt_trans-like"/>
</dbReference>
<sequence>MDSEVRELRLRNPSDYKKWRTFLESLNIFNFEESEVSGIDLTLGIFSGEDLVATGSLANNTLKYIGVCNKNVVTGSRFNVIVSALVNREFQRGIFHMFVFTKKKYSASFQHVGFSELASTEDAAVLENGKPGIEDYLGEIAESSVSPSEKIAGIVMNANPFTNGHRALVEKAASENDFVYVFVVQTEASLFRFDERLRLVQEGTQDLTNVKVVSGGNYMVSYLTFPAYFLPSSEDTIRYQTTLDARIFRNKIAPRLGINKRYVGTEPFSRTTGVYNQVLAEELPPNVELSVVDRVQAEDKPVTATAVRQAIKADKLSAIKALVPTSTYDFINNNKNELIARIQKGMNINGN</sequence>
<dbReference type="PIRSF" id="PIRSF005751">
    <property type="entry name" value="Acet_citr_lig"/>
    <property type="match status" value="1"/>
</dbReference>
<evidence type="ECO:0000256" key="3">
    <source>
        <dbReference type="PIRNR" id="PIRNR005751"/>
    </source>
</evidence>
<dbReference type="PANTHER" id="PTHR40599">
    <property type="entry name" value="[CITRATE [PRO-3S]-LYASE] LIGASE"/>
    <property type="match status" value="1"/>
</dbReference>
<keyword evidence="2 3" id="KW-0067">ATP-binding</keyword>
<comment type="caution">
    <text evidence="5">The sequence shown here is derived from an EMBL/GenBank/DDBJ whole genome shotgun (WGS) entry which is preliminary data.</text>
</comment>
<dbReference type="NCBIfam" id="TIGR00124">
    <property type="entry name" value="cit_ly_ligase"/>
    <property type="match status" value="1"/>
</dbReference>
<organism evidence="5 6">
    <name type="scientific">Secundilactobacillus kimchicus JCM 15530</name>
    <dbReference type="NCBI Taxonomy" id="1302272"/>
    <lineage>
        <taxon>Bacteria</taxon>
        <taxon>Bacillati</taxon>
        <taxon>Bacillota</taxon>
        <taxon>Bacilli</taxon>
        <taxon>Lactobacillales</taxon>
        <taxon>Lactobacillaceae</taxon>
        <taxon>Secundilactobacillus</taxon>
    </lineage>
</organism>
<keyword evidence="1 3" id="KW-0547">Nucleotide-binding</keyword>
<dbReference type="Gene3D" id="3.40.50.620">
    <property type="entry name" value="HUPs"/>
    <property type="match status" value="1"/>
</dbReference>
<dbReference type="SUPFAM" id="SSF52374">
    <property type="entry name" value="Nucleotidylyl transferase"/>
    <property type="match status" value="1"/>
</dbReference>
<dbReference type="GO" id="GO:0005524">
    <property type="term" value="F:ATP binding"/>
    <property type="evidence" value="ECO:0007669"/>
    <property type="project" value="UniProtKB-UniRule"/>
</dbReference>
<evidence type="ECO:0000256" key="2">
    <source>
        <dbReference type="ARBA" id="ARBA00022840"/>
    </source>
</evidence>
<dbReference type="InterPro" id="IPR013166">
    <property type="entry name" value="Citrate_lyase_ligase_C"/>
</dbReference>
<dbReference type="InterPro" id="IPR005216">
    <property type="entry name" value="Citrate_lyase_ligase"/>
</dbReference>
<dbReference type="EC" id="6.2.1.22" evidence="3"/>
<dbReference type="GO" id="GO:0008771">
    <property type="term" value="F:[citrate (pro-3S)-lyase] ligase activity"/>
    <property type="evidence" value="ECO:0007669"/>
    <property type="project" value="UniProtKB-EC"/>
</dbReference>
<dbReference type="SMART" id="SM00764">
    <property type="entry name" value="Citrate_ly_lig"/>
    <property type="match status" value="1"/>
</dbReference>
<dbReference type="PATRIC" id="fig|1302272.5.peg.1067"/>
<comment type="catalytic activity">
    <reaction evidence="3">
        <text>holo-[citrate lyase ACP] + acetate + ATP = acetyl-[citrate lyase ACP] + AMP + diphosphate</text>
        <dbReference type="Rhea" id="RHEA:23788"/>
        <dbReference type="Rhea" id="RHEA-COMP:10158"/>
        <dbReference type="Rhea" id="RHEA-COMP:13710"/>
        <dbReference type="ChEBI" id="CHEBI:30089"/>
        <dbReference type="ChEBI" id="CHEBI:30616"/>
        <dbReference type="ChEBI" id="CHEBI:33019"/>
        <dbReference type="ChEBI" id="CHEBI:82683"/>
        <dbReference type="ChEBI" id="CHEBI:137976"/>
        <dbReference type="ChEBI" id="CHEBI:456215"/>
        <dbReference type="EC" id="6.2.1.22"/>
    </reaction>
</comment>
<dbReference type="Pfam" id="PF08218">
    <property type="entry name" value="Citrate_ly_lig"/>
    <property type="match status" value="1"/>
</dbReference>
<accession>A0A0R1HQM0</accession>
<comment type="function">
    <text evidence="3">Acetylation of prosthetic group (2-(5''-phosphoribosyl)-3'-dephosphocoenzyme-A) of the gamma subunit of citrate lyase.</text>
</comment>